<protein>
    <submittedName>
        <fullName evidence="1">Uncharacterized protein</fullName>
    </submittedName>
</protein>
<organism evidence="1 2">
    <name type="scientific">Aspergillus udagawae</name>
    <dbReference type="NCBI Taxonomy" id="91492"/>
    <lineage>
        <taxon>Eukaryota</taxon>
        <taxon>Fungi</taxon>
        <taxon>Dikarya</taxon>
        <taxon>Ascomycota</taxon>
        <taxon>Pezizomycotina</taxon>
        <taxon>Eurotiomycetes</taxon>
        <taxon>Eurotiomycetidae</taxon>
        <taxon>Eurotiales</taxon>
        <taxon>Aspergillaceae</taxon>
        <taxon>Aspergillus</taxon>
        <taxon>Aspergillus subgen. Fumigati</taxon>
    </lineage>
</organism>
<gene>
    <name evidence="1" type="ORF">IFM53868_06906</name>
</gene>
<sequence length="765" mass="87007">MTVLCTASQTELHSYSRRCNSLLASPTVRKFKFPNIGEDIQIPDPRVFKDIYVPEWTDSMSLPNIAQCAAHLELLQAINHIRREVLNSSSLDAILAIKPEKRTVVQRYTRKTIEVKDNKFAQKRQAKWPFYLRLGVARFFVWLKKLDQILASNENEVLELSACPPLDVLIAWHSALLNPGWFRTYCETSGIKRMRRVVFPWDKIHQCINDKDWTFSLPSDARQHFTNLTGQEADLLAYLLSQKPEPYTSLLLAYRDSAPANRIYLSKLDSLCREKKAGSPHSAFAAACHAAAYPGPYATYLFAAVERQRVFVDKMVGYLWIRNPGVHGTLSRAVTRYEYFLQLFKLRPGTTLVPTLDIDLVWHTHQCSASMYEASMEKRAGRFINHDDTIPPGVLRTQSDETSLLFRDYFGMEYHICLCWECEAIQSAVDECGDGEADFKKLANKVVDDLAAHRVFELNRRNQRVDKISIPELVIYAESSAFTLPTIVRRMDYVFINVKKPRDALERAKEREFRSHVTRQQWKRSGPRKKAILATEENGTRDQVDTDSSSDHYTICISPTIGGLRVDPFQSYPIPSRPWTAKLVDHYLVHMAVDIPELDQPGNHGLLRTSWFPLVMTEPALFWVVMLLAASHYASLHAHPGSLRIDLLDLRCQAISSINQRLEERRPEDIDDALIGAIAKMASYEAMFGSFENYNVHMQGLVRAISLRGGFATLGLDGLLYRIVVWVDRNAAFLHGSGTYYFPGATFVPDGSLPDPNPGHFLGSS</sequence>
<evidence type="ECO:0000313" key="1">
    <source>
        <dbReference type="EMBL" id="GFF92619.1"/>
    </source>
</evidence>
<keyword evidence="2" id="KW-1185">Reference proteome</keyword>
<evidence type="ECO:0000313" key="2">
    <source>
        <dbReference type="Proteomes" id="UP000465266"/>
    </source>
</evidence>
<proteinExistence type="predicted"/>
<comment type="caution">
    <text evidence="1">The sequence shown here is derived from an EMBL/GenBank/DDBJ whole genome shotgun (WGS) entry which is preliminary data.</text>
</comment>
<dbReference type="EMBL" id="BLKG01000084">
    <property type="protein sequence ID" value="GFF92619.1"/>
    <property type="molecule type" value="Genomic_DNA"/>
</dbReference>
<reference evidence="1 2" key="1">
    <citation type="submission" date="2020-01" db="EMBL/GenBank/DDBJ databases">
        <title>Draft genome sequence of Aspergillus udagawae IFM 53868.</title>
        <authorList>
            <person name="Takahashi H."/>
            <person name="Yaguchi T."/>
        </authorList>
    </citation>
    <scope>NUCLEOTIDE SEQUENCE [LARGE SCALE GENOMIC DNA]</scope>
    <source>
        <strain evidence="1 2">IFM 53868</strain>
    </source>
</reference>
<dbReference type="PANTHER" id="PTHR34365">
    <property type="entry name" value="ENOLASE (DUF1399)"/>
    <property type="match status" value="1"/>
</dbReference>
<dbReference type="PANTHER" id="PTHR34365:SF7">
    <property type="entry name" value="GLYCINE-RICH DOMAIN-CONTAINING PROTEIN 1"/>
    <property type="match status" value="1"/>
</dbReference>
<dbReference type="Pfam" id="PF07173">
    <property type="entry name" value="GRDP-like"/>
    <property type="match status" value="1"/>
</dbReference>
<dbReference type="Pfam" id="PF11951">
    <property type="entry name" value="Fungal_trans_2"/>
    <property type="match status" value="1"/>
</dbReference>
<dbReference type="InterPro" id="IPR021858">
    <property type="entry name" value="Fun_TF"/>
</dbReference>
<dbReference type="InterPro" id="IPR009836">
    <property type="entry name" value="GRDP-like"/>
</dbReference>
<dbReference type="Proteomes" id="UP000465266">
    <property type="component" value="Unassembled WGS sequence"/>
</dbReference>
<name>A0ABQ1B2P4_9EURO</name>
<accession>A0ABQ1B2P4</accession>